<keyword evidence="8 13" id="KW-0067">ATP-binding</keyword>
<dbReference type="GO" id="GO:0005524">
    <property type="term" value="F:ATP binding"/>
    <property type="evidence" value="ECO:0007669"/>
    <property type="project" value="UniProtKB-UniRule"/>
</dbReference>
<dbReference type="SUPFAM" id="SSF55186">
    <property type="entry name" value="ThrRS/AlaRS common domain"/>
    <property type="match status" value="1"/>
</dbReference>
<dbReference type="NCBIfam" id="TIGR00344">
    <property type="entry name" value="alaS"/>
    <property type="match status" value="1"/>
</dbReference>
<evidence type="ECO:0000313" key="17">
    <source>
        <dbReference type="Proteomes" id="UP001291623"/>
    </source>
</evidence>
<evidence type="ECO:0000256" key="1">
    <source>
        <dbReference type="ARBA" id="ARBA00008429"/>
    </source>
</evidence>
<dbReference type="SUPFAM" id="SSF101353">
    <property type="entry name" value="Putative anticodon-binding domain of alanyl-tRNA synthetase (AlaRS)"/>
    <property type="match status" value="1"/>
</dbReference>
<dbReference type="InterPro" id="IPR050058">
    <property type="entry name" value="Ala-tRNA_ligase"/>
</dbReference>
<dbReference type="PRINTS" id="PR00980">
    <property type="entry name" value="TRNASYNTHALA"/>
</dbReference>
<comment type="catalytic activity">
    <reaction evidence="12 13">
        <text>tRNA(Ala) + L-alanine + ATP = L-alanyl-tRNA(Ala) + AMP + diphosphate</text>
        <dbReference type="Rhea" id="RHEA:12540"/>
        <dbReference type="Rhea" id="RHEA-COMP:9657"/>
        <dbReference type="Rhea" id="RHEA-COMP:9923"/>
        <dbReference type="ChEBI" id="CHEBI:30616"/>
        <dbReference type="ChEBI" id="CHEBI:33019"/>
        <dbReference type="ChEBI" id="CHEBI:57972"/>
        <dbReference type="ChEBI" id="CHEBI:78442"/>
        <dbReference type="ChEBI" id="CHEBI:78497"/>
        <dbReference type="ChEBI" id="CHEBI:456215"/>
        <dbReference type="EC" id="6.1.1.7"/>
    </reaction>
</comment>
<evidence type="ECO:0000256" key="10">
    <source>
        <dbReference type="ARBA" id="ARBA00022917"/>
    </source>
</evidence>
<dbReference type="PANTHER" id="PTHR11777">
    <property type="entry name" value="ALANYL-TRNA SYNTHETASE"/>
    <property type="match status" value="1"/>
</dbReference>
<dbReference type="GO" id="GO:0002161">
    <property type="term" value="F:aminoacyl-tRNA deacylase activity"/>
    <property type="evidence" value="ECO:0007669"/>
    <property type="project" value="TreeGrafter"/>
</dbReference>
<dbReference type="CDD" id="cd00673">
    <property type="entry name" value="AlaRS_core"/>
    <property type="match status" value="1"/>
</dbReference>
<dbReference type="Proteomes" id="UP001291623">
    <property type="component" value="Unassembled WGS sequence"/>
</dbReference>
<dbReference type="Gene3D" id="2.40.30.130">
    <property type="match status" value="1"/>
</dbReference>
<evidence type="ECO:0000259" key="15">
    <source>
        <dbReference type="PROSITE" id="PS50860"/>
    </source>
</evidence>
<evidence type="ECO:0000256" key="11">
    <source>
        <dbReference type="ARBA" id="ARBA00023146"/>
    </source>
</evidence>
<dbReference type="Pfam" id="PF01411">
    <property type="entry name" value="tRNA-synt_2c"/>
    <property type="match status" value="1"/>
</dbReference>
<feature type="binding site" evidence="13">
    <location>
        <position position="581"/>
    </location>
    <ligand>
        <name>Zn(2+)</name>
        <dbReference type="ChEBI" id="CHEBI:29105"/>
    </ligand>
</feature>
<comment type="subunit">
    <text evidence="13">Monomer.</text>
</comment>
<name>A0AAE1QPD6_9SOLA</name>
<evidence type="ECO:0000313" key="16">
    <source>
        <dbReference type="EMBL" id="KAK4337311.1"/>
    </source>
</evidence>
<evidence type="ECO:0000256" key="14">
    <source>
        <dbReference type="SAM" id="Coils"/>
    </source>
</evidence>
<evidence type="ECO:0000256" key="4">
    <source>
        <dbReference type="ARBA" id="ARBA00022598"/>
    </source>
</evidence>
<dbReference type="InterPro" id="IPR002318">
    <property type="entry name" value="Ala-tRNA-lgiase_IIc"/>
</dbReference>
<proteinExistence type="inferred from homology"/>
<accession>A0AAE1QPD6</accession>
<dbReference type="AlphaFoldDB" id="A0AAE1QPD6"/>
<dbReference type="EC" id="6.1.1.7" evidence="13"/>
<dbReference type="InterPro" id="IPR018164">
    <property type="entry name" value="Ala-tRNA-synth_IIc_N"/>
</dbReference>
<evidence type="ECO:0000256" key="8">
    <source>
        <dbReference type="ARBA" id="ARBA00022840"/>
    </source>
</evidence>
<keyword evidence="11 13" id="KW-0030">Aminoacyl-tRNA synthetase</keyword>
<dbReference type="InterPro" id="IPR018165">
    <property type="entry name" value="Ala-tRNA-synth_IIc_core"/>
</dbReference>
<dbReference type="InterPro" id="IPR012947">
    <property type="entry name" value="tRNA_SAD"/>
</dbReference>
<keyword evidence="3 13" id="KW-0820">tRNA-binding</keyword>
<dbReference type="InterPro" id="IPR003156">
    <property type="entry name" value="DHHA1_dom"/>
</dbReference>
<dbReference type="InterPro" id="IPR018162">
    <property type="entry name" value="Ala-tRNA-ligase_IIc_anticod-bd"/>
</dbReference>
<feature type="coiled-coil region" evidence="14">
    <location>
        <begin position="786"/>
        <end position="836"/>
    </location>
</feature>
<organism evidence="16 17">
    <name type="scientific">Anisodus tanguticus</name>
    <dbReference type="NCBI Taxonomy" id="243964"/>
    <lineage>
        <taxon>Eukaryota</taxon>
        <taxon>Viridiplantae</taxon>
        <taxon>Streptophyta</taxon>
        <taxon>Embryophyta</taxon>
        <taxon>Tracheophyta</taxon>
        <taxon>Spermatophyta</taxon>
        <taxon>Magnoliopsida</taxon>
        <taxon>eudicotyledons</taxon>
        <taxon>Gunneridae</taxon>
        <taxon>Pentapetalae</taxon>
        <taxon>asterids</taxon>
        <taxon>lamiids</taxon>
        <taxon>Solanales</taxon>
        <taxon>Solanaceae</taxon>
        <taxon>Solanoideae</taxon>
        <taxon>Hyoscyameae</taxon>
        <taxon>Anisodus</taxon>
    </lineage>
</organism>
<dbReference type="SMART" id="SM00863">
    <property type="entry name" value="tRNA_SAD"/>
    <property type="match status" value="1"/>
</dbReference>
<dbReference type="FunFam" id="3.30.980.10:FF:000004">
    <property type="entry name" value="Alanine--tRNA ligase, cytoplasmic"/>
    <property type="match status" value="1"/>
</dbReference>
<feature type="domain" description="Alanyl-transfer RNA synthetases family profile" evidence="15">
    <location>
        <begin position="1"/>
        <end position="739"/>
    </location>
</feature>
<comment type="function">
    <text evidence="13">Catalyzes the attachment of alanine to tRNA(Ala) in a two-step reaction: alanine is first activated by ATP to form Ala-AMP and then transferred to the acceptor end of tRNA(Ala). Also edits incorrectly charged tRNA(Ala) via its editing domain.</text>
</comment>
<comment type="cofactor">
    <cofactor evidence="13">
        <name>Zn(2+)</name>
        <dbReference type="ChEBI" id="CHEBI:29105"/>
    </cofactor>
    <text evidence="13">Binds 1 zinc ion per subunit.</text>
</comment>
<dbReference type="GO" id="GO:0070143">
    <property type="term" value="P:mitochondrial alanyl-tRNA aminoacylation"/>
    <property type="evidence" value="ECO:0007669"/>
    <property type="project" value="UniProtKB-UniRule"/>
</dbReference>
<sequence length="934" mass="105178">MKHTPVVHLYKKYSNEFKIKFSTVDENSDAGKWKRAVNTQKCIRAGGKHNDLDDVGKDVYHHTFFEMLGNWSFGDFFKKEICKWAWELLTVEFGLDPNRLYVTYFGGSKENNLEPDNECKDIWINEVGVAPERVIPGNMKDNFWEMGDTGPCGPCSELHYDRIGGRNAANLVNQDDPDVLEIWNLVFIQFNRESDGELKLLPKRHVDTGMGFERLVSVIQDKRSNYDTDIFAPIFEKIRSLTNVRPYSGKLGSEDEQGIDMAYRVVADHIRTITIALADGGVPDNVGRGYVLRRVLRRAVRYSTEKLMAKPGMFASLTPVVVENLGDIFPELHKDIQYIMDTINAEEQQFLKTLSRGRKLLEREINKLKDKKTLPGDVAWKLYDTYGFPVDLTYLMVEEKGFDIDLPAYEECKIKAQLKSQAVSSKEELGLDLDVHGIAELKDNKKIPVTDDSFKYNYKSKSSSEYEFEPCNGQVVALRKDKKFIDKVVAGDEVGIILDKTNFYAEQGGQIYDTGLFVKENSDENSLDDSEFEVCDVKFQGGYIVHIGKVLIGEIKVGDKLKLFLDEIRRKNIMNNHTGTHVLNYGLRKVLGTEADQRGSLVAPEKLRFDFTCKQALTVRQIKEVEAASIEMINKDLEVFSEIAPLEESKKIQGLRAVFDETYPDPVRVVSVGVPVKELLSDPNGTKGLETSVEFCGGTHLIKTGHIGDFVVTSEEAIAKGIRRIVAISGPEGQKALAKTLKLERQINKMETELMNKKFINSKETLKDLLDFLEELNQSQISYWKKDELRNRISALKKSIDDVEKASKNAVLNEVVENAKKLVDNLENNFVVAKLNAGSNNKILDAALKQMIKINPNVAAMLISNDEKKVICLSIVSKELSSKLKANEWIKEICPTIDGKGGGKAESAQASGSNIDNIEKAVELAKTFAKLKLN</sequence>
<keyword evidence="4 13" id="KW-0436">Ligase</keyword>
<dbReference type="PROSITE" id="PS50860">
    <property type="entry name" value="AA_TRNA_LIGASE_II_ALA"/>
    <property type="match status" value="1"/>
</dbReference>
<dbReference type="Gene3D" id="3.30.930.10">
    <property type="entry name" value="Bira Bifunctional Protein, Domain 2"/>
    <property type="match status" value="1"/>
</dbReference>
<comment type="domain">
    <text evidence="13">Consists of three domains; the N-terminal catalytic domain, the editing domain and the C-terminal C-Ala domain. The editing domain removes incorrectly charged amino acids, while the C-Ala domain, along with tRNA(Ala), serves as a bridge to cooperatively bring together the editing and aminoacylation centers thus stimulating deacylation of misacylated tRNAs.</text>
</comment>
<keyword evidence="9 13" id="KW-0694">RNA-binding</keyword>
<dbReference type="Pfam" id="PF07973">
    <property type="entry name" value="tRNA_SAD"/>
    <property type="match status" value="1"/>
</dbReference>
<dbReference type="FunFam" id="3.10.310.40:FF:000002">
    <property type="entry name" value="alanine--tRNA ligase, cytoplasmic"/>
    <property type="match status" value="1"/>
</dbReference>
<evidence type="ECO:0000256" key="7">
    <source>
        <dbReference type="ARBA" id="ARBA00022833"/>
    </source>
</evidence>
<evidence type="ECO:0000256" key="6">
    <source>
        <dbReference type="ARBA" id="ARBA00022741"/>
    </source>
</evidence>
<gene>
    <name evidence="16" type="ORF">RND71_043597</name>
</gene>
<keyword evidence="7 13" id="KW-0862">Zinc</keyword>
<protein>
    <recommendedName>
        <fullName evidence="13">Alanine--tRNA ligase</fullName>
        <ecNumber evidence="13">6.1.1.7</ecNumber>
    </recommendedName>
    <alternativeName>
        <fullName evidence="13">Alanyl-tRNA synthetase</fullName>
        <shortName evidence="13">AlaRS</shortName>
    </alternativeName>
</protein>
<dbReference type="InterPro" id="IPR023033">
    <property type="entry name" value="Ala_tRNA_ligase_euk/bac"/>
</dbReference>
<dbReference type="GO" id="GO:0004813">
    <property type="term" value="F:alanine-tRNA ligase activity"/>
    <property type="evidence" value="ECO:0007669"/>
    <property type="project" value="UniProtKB-UniRule"/>
</dbReference>
<dbReference type="EMBL" id="JAVYJV010000038">
    <property type="protein sequence ID" value="KAK4337311.1"/>
    <property type="molecule type" value="Genomic_DNA"/>
</dbReference>
<feature type="binding site" evidence="13">
    <location>
        <position position="700"/>
    </location>
    <ligand>
        <name>Zn(2+)</name>
        <dbReference type="ChEBI" id="CHEBI:29105"/>
    </ligand>
</feature>
<evidence type="ECO:0000256" key="2">
    <source>
        <dbReference type="ARBA" id="ARBA00022490"/>
    </source>
</evidence>
<keyword evidence="5 13" id="KW-0479">Metal-binding</keyword>
<dbReference type="InterPro" id="IPR045864">
    <property type="entry name" value="aa-tRNA-synth_II/BPL/LPL"/>
</dbReference>
<dbReference type="Gene3D" id="3.30.980.10">
    <property type="entry name" value="Threonyl-trna Synthetase, Chain A, domain 2"/>
    <property type="match status" value="1"/>
</dbReference>
<keyword evidence="10 13" id="KW-0648">Protein biosynthesis</keyword>
<keyword evidence="13" id="KW-0496">Mitochondrion</keyword>
<dbReference type="InterPro" id="IPR018163">
    <property type="entry name" value="Thr/Ala-tRNA-synth_IIc_edit"/>
</dbReference>
<keyword evidence="6 13" id="KW-0547">Nucleotide-binding</keyword>
<dbReference type="GO" id="GO:0008270">
    <property type="term" value="F:zinc ion binding"/>
    <property type="evidence" value="ECO:0007669"/>
    <property type="project" value="UniProtKB-UniRule"/>
</dbReference>
<dbReference type="PANTHER" id="PTHR11777:SF9">
    <property type="entry name" value="ALANINE--TRNA LIGASE, CYTOPLASMIC"/>
    <property type="match status" value="1"/>
</dbReference>
<comment type="caution">
    <text evidence="16">The sequence shown here is derived from an EMBL/GenBank/DDBJ whole genome shotgun (WGS) entry which is preliminary data.</text>
</comment>
<dbReference type="SUPFAM" id="SSF55681">
    <property type="entry name" value="Class II aaRS and biotin synthetases"/>
    <property type="match status" value="1"/>
</dbReference>
<evidence type="ECO:0000256" key="13">
    <source>
        <dbReference type="HAMAP-Rule" id="MF_03133"/>
    </source>
</evidence>
<keyword evidence="2 13" id="KW-0963">Cytoplasm</keyword>
<feature type="binding site" evidence="13">
    <location>
        <position position="577"/>
    </location>
    <ligand>
        <name>Zn(2+)</name>
        <dbReference type="ChEBI" id="CHEBI:29105"/>
    </ligand>
</feature>
<evidence type="ECO:0000256" key="3">
    <source>
        <dbReference type="ARBA" id="ARBA00022555"/>
    </source>
</evidence>
<evidence type="ECO:0000256" key="9">
    <source>
        <dbReference type="ARBA" id="ARBA00022884"/>
    </source>
</evidence>
<dbReference type="SUPFAM" id="SSF50447">
    <property type="entry name" value="Translation proteins"/>
    <property type="match status" value="1"/>
</dbReference>
<dbReference type="Pfam" id="PF02272">
    <property type="entry name" value="DHHA1"/>
    <property type="match status" value="1"/>
</dbReference>
<dbReference type="InterPro" id="IPR009000">
    <property type="entry name" value="Transl_B-barrel_sf"/>
</dbReference>
<dbReference type="FunFam" id="3.30.930.10:FF:000011">
    <property type="entry name" value="Alanine--tRNA ligase, cytoplasmic"/>
    <property type="match status" value="1"/>
</dbReference>
<comment type="similarity">
    <text evidence="1">Belongs to the class-II aminoacyl-tRNA synthetase family. Alax-L subfamily.</text>
</comment>
<dbReference type="GO" id="GO:0005739">
    <property type="term" value="C:mitochondrion"/>
    <property type="evidence" value="ECO:0007669"/>
    <property type="project" value="UniProtKB-SubCell"/>
</dbReference>
<keyword evidence="14" id="KW-0175">Coiled coil</keyword>
<feature type="binding site" evidence="13">
    <location>
        <position position="696"/>
    </location>
    <ligand>
        <name>Zn(2+)</name>
        <dbReference type="ChEBI" id="CHEBI:29105"/>
    </ligand>
</feature>
<keyword evidence="17" id="KW-1185">Reference proteome</keyword>
<comment type="subcellular location">
    <subcellularLocation>
        <location evidence="13">Mitochondrion</location>
    </subcellularLocation>
    <subcellularLocation>
        <location evidence="13">Cytoplasm</location>
    </subcellularLocation>
</comment>
<evidence type="ECO:0000256" key="5">
    <source>
        <dbReference type="ARBA" id="ARBA00022723"/>
    </source>
</evidence>
<evidence type="ECO:0000256" key="12">
    <source>
        <dbReference type="ARBA" id="ARBA00048300"/>
    </source>
</evidence>
<reference evidence="16" key="1">
    <citation type="submission" date="2023-12" db="EMBL/GenBank/DDBJ databases">
        <title>Genome assembly of Anisodus tanguticus.</title>
        <authorList>
            <person name="Wang Y.-J."/>
        </authorList>
    </citation>
    <scope>NUCLEOTIDE SEQUENCE</scope>
    <source>
        <strain evidence="16">KB-2021</strain>
        <tissue evidence="16">Leaf</tissue>
    </source>
</reference>
<dbReference type="HAMAP" id="MF_00036_B">
    <property type="entry name" value="Ala_tRNA_synth_B"/>
    <property type="match status" value="1"/>
</dbReference>
<dbReference type="GO" id="GO:0000049">
    <property type="term" value="F:tRNA binding"/>
    <property type="evidence" value="ECO:0007669"/>
    <property type="project" value="UniProtKB-KW"/>
</dbReference>
<dbReference type="Gene3D" id="3.10.310.40">
    <property type="match status" value="1"/>
</dbReference>